<dbReference type="InterPro" id="IPR036910">
    <property type="entry name" value="HMG_box_dom_sf"/>
</dbReference>
<reference evidence="4" key="1">
    <citation type="submission" date="2021-01" db="EMBL/GenBank/DDBJ databases">
        <authorList>
            <person name="Corre E."/>
            <person name="Pelletier E."/>
            <person name="Niang G."/>
            <person name="Scheremetjew M."/>
            <person name="Finn R."/>
            <person name="Kale V."/>
            <person name="Holt S."/>
            <person name="Cochrane G."/>
            <person name="Meng A."/>
            <person name="Brown T."/>
            <person name="Cohen L."/>
        </authorList>
    </citation>
    <scope>NUCLEOTIDE SEQUENCE</scope>
    <source>
        <strain evidence="4">DIVA3 518/3/11/1/6</strain>
    </source>
</reference>
<organism evidence="4">
    <name type="scientific">Vannella robusta</name>
    <dbReference type="NCBI Taxonomy" id="1487602"/>
    <lineage>
        <taxon>Eukaryota</taxon>
        <taxon>Amoebozoa</taxon>
        <taxon>Discosea</taxon>
        <taxon>Flabellinia</taxon>
        <taxon>Vannellidae</taxon>
        <taxon>Vannella</taxon>
    </lineage>
</organism>
<dbReference type="Gene3D" id="1.10.30.10">
    <property type="entry name" value="High mobility group box domain"/>
    <property type="match status" value="1"/>
</dbReference>
<evidence type="ECO:0000259" key="3">
    <source>
        <dbReference type="PROSITE" id="PS50118"/>
    </source>
</evidence>
<gene>
    <name evidence="4" type="ORF">VSP0166_LOCUS9699</name>
</gene>
<dbReference type="CDD" id="cd00084">
    <property type="entry name" value="HMG-box_SF"/>
    <property type="match status" value="1"/>
</dbReference>
<dbReference type="GO" id="GO:0005634">
    <property type="term" value="C:nucleus"/>
    <property type="evidence" value="ECO:0007669"/>
    <property type="project" value="UniProtKB-UniRule"/>
</dbReference>
<dbReference type="AlphaFoldDB" id="A0A7S4I9J2"/>
<dbReference type="EMBL" id="HBKP01013650">
    <property type="protein sequence ID" value="CAE2222490.1"/>
    <property type="molecule type" value="Transcribed_RNA"/>
</dbReference>
<evidence type="ECO:0000313" key="4">
    <source>
        <dbReference type="EMBL" id="CAE2222490.1"/>
    </source>
</evidence>
<feature type="DNA-binding region" description="HMG box" evidence="1">
    <location>
        <begin position="2"/>
        <end position="59"/>
    </location>
</feature>
<dbReference type="SMART" id="SM00398">
    <property type="entry name" value="HMG"/>
    <property type="match status" value="1"/>
</dbReference>
<feature type="domain" description="HMG box" evidence="3">
    <location>
        <begin position="2"/>
        <end position="59"/>
    </location>
</feature>
<evidence type="ECO:0000256" key="2">
    <source>
        <dbReference type="SAM" id="MobiDB-lite"/>
    </source>
</evidence>
<keyword evidence="1" id="KW-0238">DNA-binding</keyword>
<sequence>MSGKPMNSYLLFCLEYRSATRREDPFVSNATVTKKLAQKWKALGVQAKNSYKARAQQARDFAKLEKNSTLSPAASPLPRAQSSNSMSNNRKVAGISSSSQPRFSYSPPSGMLASTEQTIRYGSQERKKNSGTPVYVSPLQYILVDHDSIVSKCAGRNHSVRPSSSDIAEYEVSTSSLLRNNQFRKGICLPSLKHTKGAFVQNC</sequence>
<protein>
    <recommendedName>
        <fullName evidence="3">HMG box domain-containing protein</fullName>
    </recommendedName>
</protein>
<dbReference type="SUPFAM" id="SSF47095">
    <property type="entry name" value="HMG-box"/>
    <property type="match status" value="1"/>
</dbReference>
<feature type="compositionally biased region" description="Polar residues" evidence="2">
    <location>
        <begin position="80"/>
        <end position="90"/>
    </location>
</feature>
<accession>A0A7S4I9J2</accession>
<dbReference type="PROSITE" id="PS50118">
    <property type="entry name" value="HMG_BOX_2"/>
    <property type="match status" value="1"/>
</dbReference>
<keyword evidence="1" id="KW-0539">Nucleus</keyword>
<name>A0A7S4I9J2_9EUKA</name>
<dbReference type="Pfam" id="PF00505">
    <property type="entry name" value="HMG_box"/>
    <property type="match status" value="1"/>
</dbReference>
<feature type="region of interest" description="Disordered" evidence="2">
    <location>
        <begin position="66"/>
        <end position="110"/>
    </location>
</feature>
<evidence type="ECO:0000256" key="1">
    <source>
        <dbReference type="PROSITE-ProRule" id="PRU00267"/>
    </source>
</evidence>
<dbReference type="GO" id="GO:0003677">
    <property type="term" value="F:DNA binding"/>
    <property type="evidence" value="ECO:0007669"/>
    <property type="project" value="UniProtKB-UniRule"/>
</dbReference>
<proteinExistence type="predicted"/>
<feature type="compositionally biased region" description="Low complexity" evidence="2">
    <location>
        <begin position="96"/>
        <end position="109"/>
    </location>
</feature>
<dbReference type="InterPro" id="IPR009071">
    <property type="entry name" value="HMG_box_dom"/>
</dbReference>